<dbReference type="GO" id="GO:0005886">
    <property type="term" value="C:plasma membrane"/>
    <property type="evidence" value="ECO:0007669"/>
    <property type="project" value="TreeGrafter"/>
</dbReference>
<reference evidence="11 12" key="1">
    <citation type="submission" date="2017-11" db="EMBL/GenBank/DDBJ databases">
        <authorList>
            <person name="Han C.G."/>
        </authorList>
    </citation>
    <scope>NUCLEOTIDE SEQUENCE [LARGE SCALE GENOMIC DNA]</scope>
    <source>
        <strain evidence="11 12">A10</strain>
    </source>
</reference>
<dbReference type="Gene3D" id="6.10.340.10">
    <property type="match status" value="1"/>
</dbReference>
<feature type="domain" description="HAMP" evidence="10">
    <location>
        <begin position="27"/>
        <end position="81"/>
    </location>
</feature>
<protein>
    <recommendedName>
        <fullName evidence="3">histidine kinase</fullName>
        <ecNumber evidence="3">2.7.13.3</ecNumber>
    </recommendedName>
</protein>
<feature type="non-terminal residue" evidence="11">
    <location>
        <position position="1"/>
    </location>
</feature>
<evidence type="ECO:0000256" key="3">
    <source>
        <dbReference type="ARBA" id="ARBA00012438"/>
    </source>
</evidence>
<evidence type="ECO:0000256" key="1">
    <source>
        <dbReference type="ARBA" id="ARBA00000085"/>
    </source>
</evidence>
<dbReference type="PANTHER" id="PTHR45436">
    <property type="entry name" value="SENSOR HISTIDINE KINASE YKOH"/>
    <property type="match status" value="1"/>
</dbReference>
<dbReference type="SUPFAM" id="SSF55874">
    <property type="entry name" value="ATPase domain of HSP90 chaperone/DNA topoisomerase II/histidine kinase"/>
    <property type="match status" value="1"/>
</dbReference>
<feature type="domain" description="Histidine kinase" evidence="9">
    <location>
        <begin position="89"/>
        <end position="215"/>
    </location>
</feature>
<dbReference type="InterPro" id="IPR003661">
    <property type="entry name" value="HisK_dim/P_dom"/>
</dbReference>
<dbReference type="PANTHER" id="PTHR45436:SF5">
    <property type="entry name" value="SENSOR HISTIDINE KINASE TRCS"/>
    <property type="match status" value="1"/>
</dbReference>
<reference evidence="11 12" key="2">
    <citation type="submission" date="2018-01" db="EMBL/GenBank/DDBJ databases">
        <title>Genomic study of Klebsiella pneumoniae.</title>
        <authorList>
            <person name="Yang Y."/>
            <person name="Bicalho R."/>
        </authorList>
    </citation>
    <scope>NUCLEOTIDE SEQUENCE [LARGE SCALE GENOMIC DNA]</scope>
    <source>
        <strain evidence="11 12">A10</strain>
    </source>
</reference>
<dbReference type="Proteomes" id="UP000234667">
    <property type="component" value="Unassembled WGS sequence"/>
</dbReference>
<evidence type="ECO:0000256" key="5">
    <source>
        <dbReference type="ARBA" id="ARBA00022679"/>
    </source>
</evidence>
<dbReference type="SUPFAM" id="SSF47384">
    <property type="entry name" value="Homodimeric domain of signal transducing histidine kinase"/>
    <property type="match status" value="1"/>
</dbReference>
<dbReference type="Gene3D" id="1.10.287.130">
    <property type="match status" value="1"/>
</dbReference>
<dbReference type="InterPro" id="IPR005467">
    <property type="entry name" value="His_kinase_dom"/>
</dbReference>
<comment type="catalytic activity">
    <reaction evidence="1">
        <text>ATP + protein L-histidine = ADP + protein N-phospho-L-histidine.</text>
        <dbReference type="EC" id="2.7.13.3"/>
    </reaction>
</comment>
<keyword evidence="8" id="KW-0812">Transmembrane</keyword>
<keyword evidence="7" id="KW-0902">Two-component regulatory system</keyword>
<comment type="subcellular location">
    <subcellularLocation>
        <location evidence="2">Membrane</location>
        <topology evidence="2">Multi-pass membrane protein</topology>
    </subcellularLocation>
</comment>
<dbReference type="GO" id="GO:0000155">
    <property type="term" value="F:phosphorelay sensor kinase activity"/>
    <property type="evidence" value="ECO:0007669"/>
    <property type="project" value="InterPro"/>
</dbReference>
<organism evidence="11 12">
    <name type="scientific">Klebsiella michiganensis</name>
    <dbReference type="NCBI Taxonomy" id="1134687"/>
    <lineage>
        <taxon>Bacteria</taxon>
        <taxon>Pseudomonadati</taxon>
        <taxon>Pseudomonadota</taxon>
        <taxon>Gammaproteobacteria</taxon>
        <taxon>Enterobacterales</taxon>
        <taxon>Enterobacteriaceae</taxon>
        <taxon>Klebsiella/Raoultella group</taxon>
        <taxon>Klebsiella</taxon>
    </lineage>
</organism>
<dbReference type="AlphaFoldDB" id="A0A2J5NG58"/>
<keyword evidence="4" id="KW-0597">Phosphoprotein</keyword>
<keyword evidence="5" id="KW-0808">Transferase</keyword>
<keyword evidence="8" id="KW-0472">Membrane</keyword>
<proteinExistence type="predicted"/>
<dbReference type="CDD" id="cd00082">
    <property type="entry name" value="HisKA"/>
    <property type="match status" value="1"/>
</dbReference>
<dbReference type="InterPro" id="IPR050428">
    <property type="entry name" value="TCS_sensor_his_kinase"/>
</dbReference>
<evidence type="ECO:0000259" key="10">
    <source>
        <dbReference type="PROSITE" id="PS50885"/>
    </source>
</evidence>
<dbReference type="Pfam" id="PF00512">
    <property type="entry name" value="HisKA"/>
    <property type="match status" value="1"/>
</dbReference>
<sequence length="215" mass="24020">SAYWVTVAVLVLVMIPFIVVMGLRYARPLSLQFSRLRDAAKDVTGGQFGRQAELIEDAPAEMIRFAADFNKMTGQLARYDKELRASHVAMAHELRSPLTAAIGRLQGMLDGVFDTQPQQLEMVMKQLQHLNRLTDELHLLSLADAGNLVLDERLFCLDELLQERAAWLTPQADAQSVTIAIQPSPSCPFRGDAFRMGQVFSVLMENTVRYGRRGG</sequence>
<feature type="transmembrane region" description="Helical" evidence="8">
    <location>
        <begin position="6"/>
        <end position="26"/>
    </location>
</feature>
<keyword evidence="8" id="KW-1133">Transmembrane helix</keyword>
<gene>
    <name evidence="11" type="ORF">CWN49_37005</name>
</gene>
<dbReference type="InterPro" id="IPR036097">
    <property type="entry name" value="HisK_dim/P_sf"/>
</dbReference>
<dbReference type="PROSITE" id="PS50885">
    <property type="entry name" value="HAMP"/>
    <property type="match status" value="1"/>
</dbReference>
<evidence type="ECO:0000313" key="12">
    <source>
        <dbReference type="Proteomes" id="UP000234667"/>
    </source>
</evidence>
<dbReference type="InterPro" id="IPR003660">
    <property type="entry name" value="HAMP_dom"/>
</dbReference>
<accession>A0A2J5NG58</accession>
<dbReference type="InterPro" id="IPR036890">
    <property type="entry name" value="HATPase_C_sf"/>
</dbReference>
<dbReference type="SMART" id="SM00388">
    <property type="entry name" value="HisKA"/>
    <property type="match status" value="1"/>
</dbReference>
<dbReference type="EC" id="2.7.13.3" evidence="3"/>
<dbReference type="Gene3D" id="3.30.565.10">
    <property type="entry name" value="Histidine kinase-like ATPase, C-terminal domain"/>
    <property type="match status" value="1"/>
</dbReference>
<feature type="non-terminal residue" evidence="11">
    <location>
        <position position="215"/>
    </location>
</feature>
<evidence type="ECO:0000313" key="11">
    <source>
        <dbReference type="EMBL" id="PLO52818.1"/>
    </source>
</evidence>
<evidence type="ECO:0000259" key="9">
    <source>
        <dbReference type="PROSITE" id="PS50109"/>
    </source>
</evidence>
<evidence type="ECO:0000256" key="7">
    <source>
        <dbReference type="ARBA" id="ARBA00023012"/>
    </source>
</evidence>
<evidence type="ECO:0000256" key="8">
    <source>
        <dbReference type="SAM" id="Phobius"/>
    </source>
</evidence>
<dbReference type="PROSITE" id="PS50109">
    <property type="entry name" value="HIS_KIN"/>
    <property type="match status" value="1"/>
</dbReference>
<evidence type="ECO:0000256" key="4">
    <source>
        <dbReference type="ARBA" id="ARBA00022553"/>
    </source>
</evidence>
<dbReference type="EMBL" id="PIDR01002262">
    <property type="protein sequence ID" value="PLO52818.1"/>
    <property type="molecule type" value="Genomic_DNA"/>
</dbReference>
<comment type="caution">
    <text evidence="11">The sequence shown here is derived from an EMBL/GenBank/DDBJ whole genome shotgun (WGS) entry which is preliminary data.</text>
</comment>
<name>A0A2J5NG58_9ENTR</name>
<evidence type="ECO:0000256" key="6">
    <source>
        <dbReference type="ARBA" id="ARBA00022777"/>
    </source>
</evidence>
<evidence type="ECO:0000256" key="2">
    <source>
        <dbReference type="ARBA" id="ARBA00004141"/>
    </source>
</evidence>
<keyword evidence="6 11" id="KW-0418">Kinase</keyword>